<dbReference type="SUPFAM" id="SSF69304">
    <property type="entry name" value="Tricorn protease N-terminal domain"/>
    <property type="match status" value="1"/>
</dbReference>
<protein>
    <recommendedName>
        <fullName evidence="3">Dipeptidylpeptidase IV N-terminal domain-containing protein</fullName>
    </recommendedName>
</protein>
<evidence type="ECO:0008006" key="3">
    <source>
        <dbReference type="Google" id="ProtNLM"/>
    </source>
</evidence>
<keyword evidence="2" id="KW-1185">Reference proteome</keyword>
<dbReference type="PANTHER" id="PTHR36842:SF1">
    <property type="entry name" value="PROTEIN TOLB"/>
    <property type="match status" value="1"/>
</dbReference>
<organism evidence="1 2">
    <name type="scientific">Sediminicola luteus</name>
    <dbReference type="NCBI Taxonomy" id="319238"/>
    <lineage>
        <taxon>Bacteria</taxon>
        <taxon>Pseudomonadati</taxon>
        <taxon>Bacteroidota</taxon>
        <taxon>Flavobacteriia</taxon>
        <taxon>Flavobacteriales</taxon>
        <taxon>Flavobacteriaceae</taxon>
        <taxon>Sediminicola</taxon>
    </lineage>
</organism>
<dbReference type="Gene3D" id="2.120.10.30">
    <property type="entry name" value="TolB, C-terminal domain"/>
    <property type="match status" value="2"/>
</dbReference>
<dbReference type="EMBL" id="JBEWYP010000010">
    <property type="protein sequence ID" value="MET7030641.1"/>
    <property type="molecule type" value="Genomic_DNA"/>
</dbReference>
<name>A0ABV2TZC5_9FLAO</name>
<accession>A0ABV2TZC5</accession>
<reference evidence="1 2" key="1">
    <citation type="submission" date="2024-07" db="EMBL/GenBank/DDBJ databases">
        <title>The genome sequence of type strain Sediminicola luteus GDMCC 1.2596T.</title>
        <authorList>
            <person name="Liu Y."/>
        </authorList>
    </citation>
    <scope>NUCLEOTIDE SEQUENCE [LARGE SCALE GENOMIC DNA]</scope>
    <source>
        <strain evidence="1 2">GDMCC 1.2596</strain>
    </source>
</reference>
<dbReference type="RefSeq" id="WP_354619433.1">
    <property type="nucleotide sequence ID" value="NZ_JBEWYP010000010.1"/>
</dbReference>
<dbReference type="PROSITE" id="PS51257">
    <property type="entry name" value="PROKAR_LIPOPROTEIN"/>
    <property type="match status" value="1"/>
</dbReference>
<dbReference type="PANTHER" id="PTHR36842">
    <property type="entry name" value="PROTEIN TOLB HOMOLOG"/>
    <property type="match status" value="1"/>
</dbReference>
<comment type="caution">
    <text evidence="1">The sequence shown here is derived from an EMBL/GenBank/DDBJ whole genome shotgun (WGS) entry which is preliminary data.</text>
</comment>
<dbReference type="Proteomes" id="UP001549773">
    <property type="component" value="Unassembled WGS sequence"/>
</dbReference>
<evidence type="ECO:0000313" key="1">
    <source>
        <dbReference type="EMBL" id="MET7030641.1"/>
    </source>
</evidence>
<proteinExistence type="predicted"/>
<evidence type="ECO:0000313" key="2">
    <source>
        <dbReference type="Proteomes" id="UP001549773"/>
    </source>
</evidence>
<sequence>MLNNLKNALLFIGFAILIAGCNSRKKDKGQAIQLPLDISQMSIAYNVLVNEEKDDYEVFTMNMDGSQKINITKLPGVEWTYASYGKNLYYISDKEAKKRNYYLYTSDYLGRDIEKVGDLRLADSWMDFRKNGTEIIVNPHSSVDSVFYIINLKGKILQKLKTGLPLASDPIFVNNGTQVVFKGGTKKLKKEEGYKEELYLINEDGSGLTQLTTYPETDDSAPWYAYKAGPPNLHPTENFISYASFQNGKYSLYGVTLDGQKQWKLTDNELWEVYHDWSPDGKWLVTDVSDNEESHYDIALINWDTKAMTILTDTTYQFQQSPNFVIKNNRP</sequence>
<gene>
    <name evidence="1" type="ORF">ABXZ32_14635</name>
</gene>
<dbReference type="InterPro" id="IPR011042">
    <property type="entry name" value="6-blade_b-propeller_TolB-like"/>
</dbReference>